<proteinExistence type="predicted"/>
<keyword evidence="2" id="KW-1185">Reference proteome</keyword>
<evidence type="ECO:0000313" key="2">
    <source>
        <dbReference type="Proteomes" id="UP000238169"/>
    </source>
</evidence>
<organism evidence="1 2">
    <name type="scientific">Caballeronia novacaledonica</name>
    <dbReference type="NCBI Taxonomy" id="1544861"/>
    <lineage>
        <taxon>Bacteria</taxon>
        <taxon>Pseudomonadati</taxon>
        <taxon>Pseudomonadota</taxon>
        <taxon>Betaproteobacteria</taxon>
        <taxon>Burkholderiales</taxon>
        <taxon>Burkholderiaceae</taxon>
        <taxon>Caballeronia</taxon>
    </lineage>
</organism>
<reference evidence="2" key="1">
    <citation type="submission" date="2018-01" db="EMBL/GenBank/DDBJ databases">
        <authorList>
            <person name="Peeters C."/>
        </authorList>
    </citation>
    <scope>NUCLEOTIDE SEQUENCE [LARGE SCALE GENOMIC DNA]</scope>
</reference>
<protein>
    <submittedName>
        <fullName evidence="1">Uncharacterized protein</fullName>
    </submittedName>
</protein>
<sequence length="82" mass="9262">MGQRFHVPPRVMHGGRALFSNNRRARKSSTDPPVQILQHALDLGQPEVAEKFYRVARHKEADHDSTVPDECSLSLTEINISD</sequence>
<name>A0A2U3I3Y5_9BURK</name>
<dbReference type="EMBL" id="OGTP01000005">
    <property type="protein sequence ID" value="SPB14863.1"/>
    <property type="molecule type" value="Genomic_DNA"/>
</dbReference>
<dbReference type="Proteomes" id="UP000238169">
    <property type="component" value="Unassembled WGS sequence"/>
</dbReference>
<accession>A0A2U3I3Y5</accession>
<evidence type="ECO:0000313" key="1">
    <source>
        <dbReference type="EMBL" id="SPB14863.1"/>
    </source>
</evidence>
<dbReference type="AlphaFoldDB" id="A0A2U3I3Y5"/>
<gene>
    <name evidence="1" type="ORF">NOV72_02094</name>
</gene>